<dbReference type="Gene3D" id="3.40.50.720">
    <property type="entry name" value="NAD(P)-binding Rossmann-like Domain"/>
    <property type="match status" value="1"/>
</dbReference>
<reference evidence="1 2" key="1">
    <citation type="submission" date="2020-12" db="EMBL/GenBank/DDBJ databases">
        <title>Whole genome sequences of gut porcine anaerobes.</title>
        <authorList>
            <person name="Kubasova T."/>
            <person name="Jahodarova E."/>
            <person name="Rychlik I."/>
        </authorList>
    </citation>
    <scope>NUCLEOTIDE SEQUENCE [LARGE SCALE GENOMIC DNA]</scope>
    <source>
        <strain evidence="1 2">An867</strain>
    </source>
</reference>
<dbReference type="InterPro" id="IPR036291">
    <property type="entry name" value="NAD(P)-bd_dom_sf"/>
</dbReference>
<dbReference type="PANTHER" id="PTHR45458">
    <property type="entry name" value="SHORT-CHAIN DEHYDROGENASE/REDUCTASE SDR"/>
    <property type="match status" value="1"/>
</dbReference>
<dbReference type="PANTHER" id="PTHR45458:SF1">
    <property type="entry name" value="SHORT CHAIN DEHYDROGENASE"/>
    <property type="match status" value="1"/>
</dbReference>
<proteinExistence type="predicted"/>
<gene>
    <name evidence="1" type="ORF">JQM67_06140</name>
</gene>
<dbReference type="RefSeq" id="WP_235323194.1">
    <property type="nucleotide sequence ID" value="NZ_JAFBIT010000001.1"/>
</dbReference>
<name>A0ABS9CM15_9FIRM</name>
<organism evidence="1 2">
    <name type="scientific">Anaeromassilibacillus senegalensis</name>
    <dbReference type="NCBI Taxonomy" id="1673717"/>
    <lineage>
        <taxon>Bacteria</taxon>
        <taxon>Bacillati</taxon>
        <taxon>Bacillota</taxon>
        <taxon>Clostridia</taxon>
        <taxon>Eubacteriales</taxon>
        <taxon>Acutalibacteraceae</taxon>
        <taxon>Anaeromassilibacillus</taxon>
    </lineage>
</organism>
<evidence type="ECO:0000313" key="1">
    <source>
        <dbReference type="EMBL" id="MCF2652175.1"/>
    </source>
</evidence>
<comment type="caution">
    <text evidence="1">The sequence shown here is derived from an EMBL/GenBank/DDBJ whole genome shotgun (WGS) entry which is preliminary data.</text>
</comment>
<accession>A0ABS9CM15</accession>
<dbReference type="EMBL" id="JAFBIT010000001">
    <property type="protein sequence ID" value="MCF2652175.1"/>
    <property type="molecule type" value="Genomic_DNA"/>
</dbReference>
<protein>
    <submittedName>
        <fullName evidence="1">SDR family NAD(P)-dependent oxidoreductase</fullName>
    </submittedName>
</protein>
<sequence length="228" mass="25188">MKTVVITGADRGVGYALCERFLEGGWHVIAGQFMPDWPQLAALKEKHPKQLDVLPLDVGSTASVESAAAQTAKLCDHVDLLVSCAGIAGGDTYEKTRAIYNVNVLGAVRMVEHFLPLMQTGLKRLAFVSSEAGSVSVAHRDGGFAYTTSKTALNMLVRRMFRTLQPQGYTFRLYHPGWVRSYMSGQKSTIGNFEPEEAAETAYRQFTTDREAEDVLVMTDVSDELWPY</sequence>
<dbReference type="InterPro" id="IPR052184">
    <property type="entry name" value="SDR_enzymes"/>
</dbReference>
<dbReference type="InterPro" id="IPR002347">
    <property type="entry name" value="SDR_fam"/>
</dbReference>
<dbReference type="Proteomes" id="UP001299220">
    <property type="component" value="Unassembled WGS sequence"/>
</dbReference>
<keyword evidence="2" id="KW-1185">Reference proteome</keyword>
<evidence type="ECO:0000313" key="2">
    <source>
        <dbReference type="Proteomes" id="UP001299220"/>
    </source>
</evidence>
<dbReference type="SUPFAM" id="SSF51735">
    <property type="entry name" value="NAD(P)-binding Rossmann-fold domains"/>
    <property type="match status" value="1"/>
</dbReference>
<dbReference type="PRINTS" id="PR00081">
    <property type="entry name" value="GDHRDH"/>
</dbReference>
<dbReference type="Pfam" id="PF00106">
    <property type="entry name" value="adh_short"/>
    <property type="match status" value="1"/>
</dbReference>